<feature type="compositionally biased region" description="Polar residues" evidence="1">
    <location>
        <begin position="41"/>
        <end position="50"/>
    </location>
</feature>
<gene>
    <name evidence="2" type="ORF">MUK42_06258</name>
</gene>
<dbReference type="Proteomes" id="UP001055439">
    <property type="component" value="Chromosome 8"/>
</dbReference>
<dbReference type="OrthoDB" id="10290319at2759"/>
<feature type="region of interest" description="Disordered" evidence="1">
    <location>
        <begin position="39"/>
        <end position="95"/>
    </location>
</feature>
<name>A0A9E7KN75_9LILI</name>
<evidence type="ECO:0000313" key="2">
    <source>
        <dbReference type="EMBL" id="URE27443.1"/>
    </source>
</evidence>
<keyword evidence="3" id="KW-1185">Reference proteome</keyword>
<feature type="compositionally biased region" description="Basic and acidic residues" evidence="1">
    <location>
        <begin position="54"/>
        <end position="64"/>
    </location>
</feature>
<protein>
    <submittedName>
        <fullName evidence="2">Uncharacterized protein</fullName>
    </submittedName>
</protein>
<sequence>MYTLFGSETGYDSGGQHCEEEEKASLVSCDPLLHMGVLQAPSRSSGNSGVPSKAGDHIVRGHDDHRKKRNSFVEAATGRDRQPLRRQQAASTELP</sequence>
<reference evidence="2" key="1">
    <citation type="submission" date="2022-05" db="EMBL/GenBank/DDBJ databases">
        <title>The Musa troglodytarum L. genome provides insights into the mechanism of non-climacteric behaviour and enrichment of carotenoids.</title>
        <authorList>
            <person name="Wang J."/>
        </authorList>
    </citation>
    <scope>NUCLEOTIDE SEQUENCE</scope>
    <source>
        <tissue evidence="2">Leaf</tissue>
    </source>
</reference>
<organism evidence="2 3">
    <name type="scientific">Musa troglodytarum</name>
    <name type="common">fe'i banana</name>
    <dbReference type="NCBI Taxonomy" id="320322"/>
    <lineage>
        <taxon>Eukaryota</taxon>
        <taxon>Viridiplantae</taxon>
        <taxon>Streptophyta</taxon>
        <taxon>Embryophyta</taxon>
        <taxon>Tracheophyta</taxon>
        <taxon>Spermatophyta</taxon>
        <taxon>Magnoliopsida</taxon>
        <taxon>Liliopsida</taxon>
        <taxon>Zingiberales</taxon>
        <taxon>Musaceae</taxon>
        <taxon>Musa</taxon>
    </lineage>
</organism>
<evidence type="ECO:0000313" key="3">
    <source>
        <dbReference type="Proteomes" id="UP001055439"/>
    </source>
</evidence>
<dbReference type="AlphaFoldDB" id="A0A9E7KN75"/>
<evidence type="ECO:0000256" key="1">
    <source>
        <dbReference type="SAM" id="MobiDB-lite"/>
    </source>
</evidence>
<dbReference type="EMBL" id="CP097510">
    <property type="protein sequence ID" value="URE27443.1"/>
    <property type="molecule type" value="Genomic_DNA"/>
</dbReference>
<accession>A0A9E7KN75</accession>
<proteinExistence type="predicted"/>